<dbReference type="Proteomes" id="UP000593567">
    <property type="component" value="Unassembled WGS sequence"/>
</dbReference>
<dbReference type="Gene3D" id="2.70.98.20">
    <property type="entry name" value="Copper amine oxidase, catalytic domain"/>
    <property type="match status" value="1"/>
</dbReference>
<reference evidence="7" key="1">
    <citation type="submission" date="2020-06" db="EMBL/GenBank/DDBJ databases">
        <title>Draft genome of Bugula neritina, a colonial animal packing powerful symbionts and potential medicines.</title>
        <authorList>
            <person name="Rayko M."/>
        </authorList>
    </citation>
    <scope>NUCLEOTIDE SEQUENCE [LARGE SCALE GENOMIC DNA]</scope>
    <source>
        <strain evidence="7">Kwan_BN1</strain>
    </source>
</reference>
<evidence type="ECO:0000256" key="4">
    <source>
        <dbReference type="SAM" id="MobiDB-lite"/>
    </source>
</evidence>
<dbReference type="PRINTS" id="PR00766">
    <property type="entry name" value="CUDAOXIDASE"/>
</dbReference>
<evidence type="ECO:0000259" key="6">
    <source>
        <dbReference type="Pfam" id="PF01179"/>
    </source>
</evidence>
<dbReference type="GO" id="GO:0048038">
    <property type="term" value="F:quinone binding"/>
    <property type="evidence" value="ECO:0007669"/>
    <property type="project" value="InterPro"/>
</dbReference>
<feature type="active site" description="Proton acceptor" evidence="1">
    <location>
        <position position="312"/>
    </location>
</feature>
<protein>
    <recommendedName>
        <fullName evidence="3">Amine oxidase</fullName>
        <ecNumber evidence="3">1.4.3.-</ecNumber>
    </recommendedName>
</protein>
<dbReference type="SUPFAM" id="SSF49998">
    <property type="entry name" value="Amine oxidase catalytic domain"/>
    <property type="match status" value="1"/>
</dbReference>
<accession>A0A7J7KS00</accession>
<feature type="transmembrane region" description="Helical" evidence="5">
    <location>
        <begin position="18"/>
        <end position="38"/>
    </location>
</feature>
<sequence length="556" mass="63598">MAEFLDGSKRRGKSKWPIVALLLAILAVIFFIVMLVYISKYHKLLKQQQVVSETQKDAKESEGSASTALPTPTTTTTVPSQAVVKSSKILFSAELLLWLTLDPVLQVEPLTPMLKAQFNMWYDVTCTDRCLFYAPVARVIPGISDRMIFVFFHFTDNQEDYYLWPVPLKMLLTTPGNGEVYTVKSVTYNDVDYDTIQALVDAYNAGNISTSSPGVEQEYAGRYGSPDRRGEDLNPGNLPPPSVTSAKRFTVQERHASWLGWEFDFSFATISAIQLFNIKYKNERIAYQLGLQDILVLYTGGDMDQAFRMFMDVGWAIGARTSTLRRGYDCPESAEYVDSSVYDVGFDRSINIRDAACVFEYRNHVPLRRHYSVDFFDYESFRFTMSMQNVVLVFRQILTVWNYDYIMDIEFHQSGVNPTGYVQVISAGSADIRYGYSILPNASVTALLHNHAFDFVADLDIGNFNSNRFMTLDIEAKQKPHPYNGAVNMSYMVMTENTKATEQEAIINFDFSQPKQYVVFNKNETNLRNYQPRGKNRNNRNRIENRIDNYSLLRNI</sequence>
<feature type="domain" description="Copper amine oxidase catalytic" evidence="6">
    <location>
        <begin position="246"/>
        <end position="534"/>
    </location>
</feature>
<evidence type="ECO:0000256" key="1">
    <source>
        <dbReference type="PIRSR" id="PIRSR600269-50"/>
    </source>
</evidence>
<keyword evidence="5" id="KW-1133">Transmembrane helix</keyword>
<dbReference type="EMBL" id="VXIV02000096">
    <property type="protein sequence ID" value="KAF6040863.1"/>
    <property type="molecule type" value="Genomic_DNA"/>
</dbReference>
<gene>
    <name evidence="7" type="ORF">EB796_000846</name>
</gene>
<dbReference type="GO" id="GO:0009308">
    <property type="term" value="P:amine metabolic process"/>
    <property type="evidence" value="ECO:0007669"/>
    <property type="project" value="UniProtKB-UniRule"/>
</dbReference>
<feature type="region of interest" description="Disordered" evidence="4">
    <location>
        <begin position="211"/>
        <end position="239"/>
    </location>
</feature>
<comment type="cofactor">
    <cofactor evidence="3">
        <name>Cu cation</name>
        <dbReference type="ChEBI" id="CHEBI:23378"/>
    </cofactor>
    <text evidence="3">Contains 1 topaquinone per subunit.</text>
</comment>
<keyword evidence="1 3" id="KW-0801">TPQ</keyword>
<dbReference type="InterPro" id="IPR015798">
    <property type="entry name" value="Cu_amine_oxidase_C"/>
</dbReference>
<comment type="similarity">
    <text evidence="3">Belongs to the copper/topaquinone oxidase family.</text>
</comment>
<organism evidence="7 8">
    <name type="scientific">Bugula neritina</name>
    <name type="common">Brown bryozoan</name>
    <name type="synonym">Sertularia neritina</name>
    <dbReference type="NCBI Taxonomy" id="10212"/>
    <lineage>
        <taxon>Eukaryota</taxon>
        <taxon>Metazoa</taxon>
        <taxon>Spiralia</taxon>
        <taxon>Lophotrochozoa</taxon>
        <taxon>Bryozoa</taxon>
        <taxon>Gymnolaemata</taxon>
        <taxon>Cheilostomatida</taxon>
        <taxon>Flustrina</taxon>
        <taxon>Buguloidea</taxon>
        <taxon>Bugulidae</taxon>
        <taxon>Bugula</taxon>
    </lineage>
</organism>
<keyword evidence="5" id="KW-0472">Membrane</keyword>
<keyword evidence="3" id="KW-0186">Copper</keyword>
<feature type="compositionally biased region" description="Low complexity" evidence="4">
    <location>
        <begin position="64"/>
        <end position="76"/>
    </location>
</feature>
<keyword evidence="8" id="KW-1185">Reference proteome</keyword>
<dbReference type="PROSITE" id="PS01164">
    <property type="entry name" value="COPPER_AMINE_OXID_1"/>
    <property type="match status" value="1"/>
</dbReference>
<dbReference type="Gene3D" id="3.10.450.40">
    <property type="match status" value="1"/>
</dbReference>
<dbReference type="GO" id="GO:0008131">
    <property type="term" value="F:primary methylamine oxidase activity"/>
    <property type="evidence" value="ECO:0007669"/>
    <property type="project" value="InterPro"/>
</dbReference>
<evidence type="ECO:0000313" key="7">
    <source>
        <dbReference type="EMBL" id="KAF6040863.1"/>
    </source>
</evidence>
<dbReference type="OrthoDB" id="5379943at2759"/>
<evidence type="ECO:0000256" key="2">
    <source>
        <dbReference type="PIRSR" id="PIRSR600269-51"/>
    </source>
</evidence>
<keyword evidence="5" id="KW-0812">Transmembrane</keyword>
<evidence type="ECO:0000256" key="3">
    <source>
        <dbReference type="RuleBase" id="RU000672"/>
    </source>
</evidence>
<keyword evidence="3" id="KW-0479">Metal-binding</keyword>
<dbReference type="PANTHER" id="PTHR10638">
    <property type="entry name" value="COPPER AMINE OXIDASE"/>
    <property type="match status" value="1"/>
</dbReference>
<evidence type="ECO:0000256" key="5">
    <source>
        <dbReference type="SAM" id="Phobius"/>
    </source>
</evidence>
<dbReference type="InterPro" id="IPR036460">
    <property type="entry name" value="Cu_amine_oxidase_C_sf"/>
</dbReference>
<evidence type="ECO:0000313" key="8">
    <source>
        <dbReference type="Proteomes" id="UP000593567"/>
    </source>
</evidence>
<proteinExistence type="inferred from homology"/>
<feature type="region of interest" description="Disordered" evidence="4">
    <location>
        <begin position="56"/>
        <end position="76"/>
    </location>
</feature>
<dbReference type="EC" id="1.4.3.-" evidence="3"/>
<dbReference type="GO" id="GO:0005886">
    <property type="term" value="C:plasma membrane"/>
    <property type="evidence" value="ECO:0007669"/>
    <property type="project" value="TreeGrafter"/>
</dbReference>
<comment type="caution">
    <text evidence="7">The sequence shown here is derived from an EMBL/GenBank/DDBJ whole genome shotgun (WGS) entry which is preliminary data.</text>
</comment>
<dbReference type="AlphaFoldDB" id="A0A7J7KS00"/>
<comment type="PTM">
    <text evidence="2 3">Topaquinone (TPQ) is generated by copper-dependent autoxidation of a specific tyrosyl residue.</text>
</comment>
<dbReference type="Pfam" id="PF01179">
    <property type="entry name" value="Cu_amine_oxid"/>
    <property type="match status" value="1"/>
</dbReference>
<name>A0A7J7KS00_BUGNE</name>
<dbReference type="InterPro" id="IPR049948">
    <property type="entry name" value="Cu_Am_ox_TPQ-bd"/>
</dbReference>
<feature type="active site" description="Schiff-base intermediate with substrate; via topaquinone" evidence="1">
    <location>
        <position position="403"/>
    </location>
</feature>
<keyword evidence="3" id="KW-0560">Oxidoreductase</keyword>
<feature type="modified residue" description="2',4',5'-topaquinone" evidence="2">
    <location>
        <position position="403"/>
    </location>
</feature>
<dbReference type="InterPro" id="IPR000269">
    <property type="entry name" value="Cu_amine_oxidase"/>
</dbReference>
<dbReference type="PANTHER" id="PTHR10638:SF20">
    <property type="entry name" value="AMINE OXIDASE"/>
    <property type="match status" value="1"/>
</dbReference>
<dbReference type="GO" id="GO:0005507">
    <property type="term" value="F:copper ion binding"/>
    <property type="evidence" value="ECO:0007669"/>
    <property type="project" value="InterPro"/>
</dbReference>